<feature type="domain" description="Clr5" evidence="2">
    <location>
        <begin position="10"/>
        <end position="61"/>
    </location>
</feature>
<organism evidence="3 4">
    <name type="scientific">Lithohypha guttulata</name>
    <dbReference type="NCBI Taxonomy" id="1690604"/>
    <lineage>
        <taxon>Eukaryota</taxon>
        <taxon>Fungi</taxon>
        <taxon>Dikarya</taxon>
        <taxon>Ascomycota</taxon>
        <taxon>Pezizomycotina</taxon>
        <taxon>Eurotiomycetes</taxon>
        <taxon>Chaetothyriomycetidae</taxon>
        <taxon>Chaetothyriales</taxon>
        <taxon>Trichomeriaceae</taxon>
        <taxon>Lithohypha</taxon>
    </lineage>
</organism>
<evidence type="ECO:0000313" key="4">
    <source>
        <dbReference type="Proteomes" id="UP001309876"/>
    </source>
</evidence>
<dbReference type="Proteomes" id="UP001309876">
    <property type="component" value="Unassembled WGS sequence"/>
</dbReference>
<reference evidence="3 4" key="1">
    <citation type="submission" date="2023-08" db="EMBL/GenBank/DDBJ databases">
        <title>Black Yeasts Isolated from many extreme environments.</title>
        <authorList>
            <person name="Coleine C."/>
            <person name="Stajich J.E."/>
            <person name="Selbmann L."/>
        </authorList>
    </citation>
    <scope>NUCLEOTIDE SEQUENCE [LARGE SCALE GENOMIC DNA]</scope>
    <source>
        <strain evidence="3 4">CCFEE 5910</strain>
    </source>
</reference>
<dbReference type="Pfam" id="PF14420">
    <property type="entry name" value="Clr5"/>
    <property type="match status" value="1"/>
</dbReference>
<dbReference type="EMBL" id="JAVRRJ010000009">
    <property type="protein sequence ID" value="KAK5081729.1"/>
    <property type="molecule type" value="Genomic_DNA"/>
</dbReference>
<feature type="compositionally biased region" description="Polar residues" evidence="1">
    <location>
        <begin position="193"/>
        <end position="208"/>
    </location>
</feature>
<dbReference type="PANTHER" id="PTHR38788">
    <property type="entry name" value="CLR5 DOMAIN-CONTAINING PROTEIN"/>
    <property type="match status" value="1"/>
</dbReference>
<dbReference type="AlphaFoldDB" id="A0AAN7SUC1"/>
<name>A0AAN7SUC1_9EURO</name>
<dbReference type="PANTHER" id="PTHR38788:SF3">
    <property type="entry name" value="CLR5 DOMAIN-CONTAINING PROTEIN"/>
    <property type="match status" value="1"/>
</dbReference>
<feature type="region of interest" description="Disordered" evidence="1">
    <location>
        <begin position="163"/>
        <end position="210"/>
    </location>
</feature>
<keyword evidence="4" id="KW-1185">Reference proteome</keyword>
<evidence type="ECO:0000313" key="3">
    <source>
        <dbReference type="EMBL" id="KAK5081729.1"/>
    </source>
</evidence>
<sequence length="583" mass="66863">MTRSTRYSPNVLEQWKPYIQSLYLEQELTAPTVVETLETECDLSVTKRQLKLRFEAWGWFKKVRQEYYCAMNKVIETNTHLPRPLNFNVTLVRGQAPKLYEAAKIAKQAQRTTKTGKRRGRPIGEMSYEDALELLNHANIEILNDMPLVPPSRPLRTVVPNMELGEDDDSDSDTGFDTPPYVESDFETHRPLTGTSTLTGSRPGTGQDETPEEITQLFISMTLSIEPTDTRRLMWARFLGLNVGDAYRPLRLRESEGQLMKFAAYYVQQSLYSDTTLDSFDVATRAEAKENLKKLLIGDSMQILPTVFYIQAVIVSNEQAELLKQFYSDCCECAESVANVTSRIVLPIFRAGKLISQQGTSIGFTSPQEECEQEEHAIKEIMLKTELDADFHRSKDLLLSMNQGCSSTFAITQFHHAWAFHLMGDHQKCLDMLTEPTGLPLLHSVMGSSHLFTVNCYDIMAICYEKMGNGLAQHYIDYAYFQLRQCPYPLLPYKFRLLQHISRTHLRRSATIGVDVERGIQALEDVLRFRWDFFGAFHKATWFAAEELVQSLKKHVGSEAAERRRQELEASHAQAWQLRRHDR</sequence>
<feature type="compositionally biased region" description="Acidic residues" evidence="1">
    <location>
        <begin position="164"/>
        <end position="174"/>
    </location>
</feature>
<gene>
    <name evidence="3" type="ORF">LTR05_007863</name>
</gene>
<protein>
    <recommendedName>
        <fullName evidence="2">Clr5 domain-containing protein</fullName>
    </recommendedName>
</protein>
<evidence type="ECO:0000259" key="2">
    <source>
        <dbReference type="Pfam" id="PF14420"/>
    </source>
</evidence>
<evidence type="ECO:0000256" key="1">
    <source>
        <dbReference type="SAM" id="MobiDB-lite"/>
    </source>
</evidence>
<proteinExistence type="predicted"/>
<accession>A0AAN7SUC1</accession>
<comment type="caution">
    <text evidence="3">The sequence shown here is derived from an EMBL/GenBank/DDBJ whole genome shotgun (WGS) entry which is preliminary data.</text>
</comment>
<dbReference type="InterPro" id="IPR025676">
    <property type="entry name" value="Clr5_dom"/>
</dbReference>